<evidence type="ECO:0000313" key="6">
    <source>
        <dbReference type="Proteomes" id="UP000235220"/>
    </source>
</evidence>
<evidence type="ECO:0000256" key="2">
    <source>
        <dbReference type="ARBA" id="ARBA00022771"/>
    </source>
</evidence>
<dbReference type="Pfam" id="PF03101">
    <property type="entry name" value="FAR1"/>
    <property type="match status" value="1"/>
</dbReference>
<dbReference type="InterPro" id="IPR007527">
    <property type="entry name" value="Znf_SWIM"/>
</dbReference>
<dbReference type="Pfam" id="PF10551">
    <property type="entry name" value="MULE"/>
    <property type="match status" value="1"/>
</dbReference>
<gene>
    <name evidence="7" type="primary">LOC109006164</name>
</gene>
<name>A0A2I4GAG4_JUGRE</name>
<keyword evidence="6" id="KW-1185">Reference proteome</keyword>
<dbReference type="SMART" id="SM00575">
    <property type="entry name" value="ZnF_PMZ"/>
    <property type="match status" value="1"/>
</dbReference>
<evidence type="ECO:0000256" key="4">
    <source>
        <dbReference type="PROSITE-ProRule" id="PRU00325"/>
    </source>
</evidence>
<dbReference type="PROSITE" id="PS50966">
    <property type="entry name" value="ZF_SWIM"/>
    <property type="match status" value="1"/>
</dbReference>
<feature type="domain" description="SWIM-type" evidence="5">
    <location>
        <begin position="534"/>
        <end position="570"/>
    </location>
</feature>
<evidence type="ECO:0000256" key="3">
    <source>
        <dbReference type="ARBA" id="ARBA00022833"/>
    </source>
</evidence>
<dbReference type="InterPro" id="IPR006564">
    <property type="entry name" value="Znf_PMZ"/>
</dbReference>
<dbReference type="PANTHER" id="PTHR47718">
    <property type="entry name" value="OS01G0519700 PROTEIN"/>
    <property type="match status" value="1"/>
</dbReference>
<dbReference type="AlphaFoldDB" id="A0A2I4GAG4"/>
<dbReference type="Proteomes" id="UP000235220">
    <property type="component" value="Chromosome 8"/>
</dbReference>
<evidence type="ECO:0000259" key="5">
    <source>
        <dbReference type="PROSITE" id="PS50966"/>
    </source>
</evidence>
<keyword evidence="2 4" id="KW-0863">Zinc-finger</keyword>
<dbReference type="PANTHER" id="PTHR47718:SF13">
    <property type="entry name" value="OS09G0290500 PROTEIN"/>
    <property type="match status" value="1"/>
</dbReference>
<dbReference type="InterPro" id="IPR018289">
    <property type="entry name" value="MULE_transposase_dom"/>
</dbReference>
<accession>A0A2I4GAG4</accession>
<dbReference type="InParanoid" id="A0A2I4GAG4"/>
<reference evidence="7" key="1">
    <citation type="submission" date="2025-08" db="UniProtKB">
        <authorList>
            <consortium name="RefSeq"/>
        </authorList>
    </citation>
    <scope>IDENTIFICATION</scope>
    <source>
        <tissue evidence="7">Leaves</tissue>
    </source>
</reference>
<dbReference type="STRING" id="51240.A0A2I4GAG4"/>
<organism evidence="6 7">
    <name type="scientific">Juglans regia</name>
    <name type="common">English walnut</name>
    <dbReference type="NCBI Taxonomy" id="51240"/>
    <lineage>
        <taxon>Eukaryota</taxon>
        <taxon>Viridiplantae</taxon>
        <taxon>Streptophyta</taxon>
        <taxon>Embryophyta</taxon>
        <taxon>Tracheophyta</taxon>
        <taxon>Spermatophyta</taxon>
        <taxon>Magnoliopsida</taxon>
        <taxon>eudicotyledons</taxon>
        <taxon>Gunneridae</taxon>
        <taxon>Pentapetalae</taxon>
        <taxon>rosids</taxon>
        <taxon>fabids</taxon>
        <taxon>Fagales</taxon>
        <taxon>Juglandaceae</taxon>
        <taxon>Juglans</taxon>
    </lineage>
</organism>
<dbReference type="RefSeq" id="XP_018840899.2">
    <property type="nucleotide sequence ID" value="XM_018985354.2"/>
</dbReference>
<dbReference type="KEGG" id="jre:109006164"/>
<dbReference type="GeneID" id="109006164"/>
<dbReference type="GO" id="GO:0008270">
    <property type="term" value="F:zinc ion binding"/>
    <property type="evidence" value="ECO:0007669"/>
    <property type="project" value="UniProtKB-KW"/>
</dbReference>
<proteinExistence type="predicted"/>
<evidence type="ECO:0000256" key="1">
    <source>
        <dbReference type="ARBA" id="ARBA00022723"/>
    </source>
</evidence>
<dbReference type="OrthoDB" id="747268at2759"/>
<evidence type="ECO:0000313" key="7">
    <source>
        <dbReference type="RefSeq" id="XP_018840899.2"/>
    </source>
</evidence>
<sequence length="704" mass="80826">MGSGGARGMWVVLGTTLDDTLPSAGNTPGVDDRMPPLVARLGGVQWTSWPDGHANYEVDEVGPANNECDEVRHADNEGDKTIESPKLGMTFSSIEEVWSYYMKYGKQNGFGVCKRNPRPDDDGNVRWLCLVCEREGTSKGKAANILKPRGTEKVGCMARINASLNSEGGYTLTKVKLDHTHVCSPGKARHFRCFKKIDTRVAKRLEVNDKASIQVSKNFKSVVVEVRGYENVSFGEKECRNYIEKARQLRLEVGGAESLSNYFRDMQSKNPDFCYQIDVDHELRLKNVFWADVQSRAAYESFGDVITFDTTYLTNAYNMPFAPFVGVNHHGQSILFGCRLISNKDARTFERLFEAWLKCMNDQPPNAIITDQDKAIQIAISRVFPTSRRRFCLWHIMKKLHEKFGSHSRYKEIKNSLQKCVYDSLSEHEFEESYVRDTFWAGMSTTQRSESMNAFFDDYVNSKTTLKQFVDQYDSALRRKVENEAIADFNSFNTEISCISRYPFEKQFQKGGRYTFVVADEVQVHDDLLKRANYTVKIDEDPLDVKCSYKLFEFRGILCRHILRILTQLGKSTVPSKYILDRWRKDVKRKYTFVKSNYDTSSNHNAWRYDRIQNCFYELCSNASKAESSTEKLISQLEELKVEYPSIADLDTTMEGTTGKVLSPVVVHSKGRPPFRRKVHPVEKTLKKPSTRRRLRCCESEVHL</sequence>
<protein>
    <submittedName>
        <fullName evidence="7">Protein FAR1-RELATED SEQUENCE 5-like</fullName>
    </submittedName>
</protein>
<keyword evidence="3" id="KW-0862">Zinc</keyword>
<dbReference type="InterPro" id="IPR004330">
    <property type="entry name" value="FAR1_DNA_bnd_dom"/>
</dbReference>
<keyword evidence="1" id="KW-0479">Metal-binding</keyword>